<dbReference type="Gene3D" id="3.40.50.300">
    <property type="entry name" value="P-loop containing nucleotide triphosphate hydrolases"/>
    <property type="match status" value="2"/>
</dbReference>
<keyword evidence="3" id="KW-0255">Endonuclease</keyword>
<keyword evidence="4" id="KW-1185">Reference proteome</keyword>
<evidence type="ECO:0000313" key="3">
    <source>
        <dbReference type="EMBL" id="ASF48320.1"/>
    </source>
</evidence>
<dbReference type="InterPro" id="IPR007409">
    <property type="entry name" value="Restrct_endonuc_type1_HsdR_N"/>
</dbReference>
<dbReference type="Pfam" id="PF04313">
    <property type="entry name" value="HSDR_N"/>
    <property type="match status" value="1"/>
</dbReference>
<accession>A0A1Z4C488</accession>
<dbReference type="InterPro" id="IPR040980">
    <property type="entry name" value="SWI2_SNF2"/>
</dbReference>
<evidence type="ECO:0000259" key="2">
    <source>
        <dbReference type="PROSITE" id="PS51192"/>
    </source>
</evidence>
<dbReference type="Gene3D" id="3.90.1570.50">
    <property type="match status" value="1"/>
</dbReference>
<dbReference type="GO" id="GO:0005524">
    <property type="term" value="F:ATP binding"/>
    <property type="evidence" value="ECO:0007669"/>
    <property type="project" value="UniProtKB-KW"/>
</dbReference>
<reference evidence="3 4" key="1">
    <citation type="submission" date="2017-06" db="EMBL/GenBank/DDBJ databases">
        <title>Genome Sequencing of the methanotroph Methylovulum psychrotolerants str. HV10-M2 isolated from a high-altitude environment.</title>
        <authorList>
            <person name="Mateos-Rivera A."/>
        </authorList>
    </citation>
    <scope>NUCLEOTIDE SEQUENCE [LARGE SCALE GENOMIC DNA]</scope>
    <source>
        <strain evidence="3 4">HV10_M2</strain>
    </source>
</reference>
<name>A0A1Z4C488_9GAMM</name>
<dbReference type="Pfam" id="PF22679">
    <property type="entry name" value="T1R_D3-like"/>
    <property type="match status" value="1"/>
</dbReference>
<evidence type="ECO:0000256" key="1">
    <source>
        <dbReference type="SAM" id="MobiDB-lite"/>
    </source>
</evidence>
<dbReference type="InterPro" id="IPR027417">
    <property type="entry name" value="P-loop_NTPase"/>
</dbReference>
<keyword evidence="3" id="KW-0378">Hydrolase</keyword>
<dbReference type="Proteomes" id="UP000197019">
    <property type="component" value="Chromosome"/>
</dbReference>
<sequence length="981" mass="112442">MSGIKEINFEDTVFDFLKDSPLYTERFSSHFSLEPILDVGLFEQFLRQTQPESWRKLEKQFPEQPMAAVVAEYAKLRDKRGILNVLREGFVLQGASIKLLFFKPSSGLNPEHQQHYAANRFSVIRQVHYSSRFPDKSLDLVIAVNGIPIVTLELKNEFTGQNITHAVEQYCKRRDGKDPFLKNCLVHFAVDNNTVLMTTRLENGDTRFLPFNRDTKNPVIADKFASSYLWEDVLQADSLLEIINHYVFYELDEKTKVPSTIFPRYHQRDCVRKLVTAVRHNGTGHNYLIQHSAGSGKSKTIAWLAHQLSTLFDADHQLIFDSIIVITDRIVLDKQLQKQISAFEKTKGTVKTITKGSKQLINALTDGDKIIITTLQKFGFVGDLANLSGKRFAIIVDEAHSSQSGENVKDLKLTLTTDEALKAIINQDDENREPKDTVENQLEKIMASRQKLPHLSFFAFTATPKPKTLELFGIPDATQKSGFRAFHEYSMRQAIEEGFILNVLDNYITHSSYFELIKNEQAEDDKAFEKLKAKCLLIKEVSLHPFAIAKKSHLMLAHFMEKTVHKIAGNAKAMLVTSSRAHAVLYKKAFDTIIKEQGYDIKTLVAFSGTVELNDEKYTEEGMNDAKAKDIAETFKKPSYKILIVANKFQTGFDQPLLHTMYVDKALGGVATVQTLSRLNRTAKHKQDTFIIDFVNKHEDIQNDFQNYYQSTRLDKATDPQKLYNLKYEIENAAVFTTEQVNYFIGMFVRDKVKSEVLSPFFKKIADDNYLTLEPEDKDKFRKNLNKYIRQYSFISQIITFIDTDLEKFYLFAKLLFKYLPYEKATLPLEVIQMVDMDKYKIQEQENGSIALNPEDATLENQQGDGNGGKQEDPKELLAIIVKEINDKYAVELGDDDKVVKDMFESLKKDDDLMASLRADSIEDLKRMKLRECMDQALLKNAEPPIEFMNRLSKDKGLANYVVGQFFNLLMDEVNRDRPGL</sequence>
<dbReference type="GO" id="GO:0009035">
    <property type="term" value="F:type I site-specific deoxyribonuclease activity"/>
    <property type="evidence" value="ECO:0007669"/>
    <property type="project" value="UniProtKB-EC"/>
</dbReference>
<dbReference type="PANTHER" id="PTHR42927">
    <property type="entry name" value="HELICASE SUPERFAMILY 1 AND 2 DOMAIN-CONTAINING PROTEIN"/>
    <property type="match status" value="1"/>
</dbReference>
<dbReference type="RefSeq" id="WP_088621190.1">
    <property type="nucleotide sequence ID" value="NZ_CP022129.1"/>
</dbReference>
<evidence type="ECO:0000313" key="4">
    <source>
        <dbReference type="Proteomes" id="UP000197019"/>
    </source>
</evidence>
<dbReference type="REBASE" id="209085">
    <property type="entry name" value="MpsM2ORF20875P"/>
</dbReference>
<organism evidence="3 4">
    <name type="scientific">Methylovulum psychrotolerans</name>
    <dbReference type="NCBI Taxonomy" id="1704499"/>
    <lineage>
        <taxon>Bacteria</taxon>
        <taxon>Pseudomonadati</taxon>
        <taxon>Pseudomonadota</taxon>
        <taxon>Gammaproteobacteria</taxon>
        <taxon>Methylococcales</taxon>
        <taxon>Methylococcaceae</taxon>
        <taxon>Methylovulum</taxon>
    </lineage>
</organism>
<dbReference type="InterPro" id="IPR055180">
    <property type="entry name" value="HsdR_RecA-like_helicase_dom_2"/>
</dbReference>
<dbReference type="SUPFAM" id="SSF52540">
    <property type="entry name" value="P-loop containing nucleoside triphosphate hydrolases"/>
    <property type="match status" value="2"/>
</dbReference>
<dbReference type="GO" id="GO:0003677">
    <property type="term" value="F:DNA binding"/>
    <property type="evidence" value="ECO:0007669"/>
    <property type="project" value="UniProtKB-KW"/>
</dbReference>
<dbReference type="GO" id="GO:0009307">
    <property type="term" value="P:DNA restriction-modification system"/>
    <property type="evidence" value="ECO:0007669"/>
    <property type="project" value="UniProtKB-KW"/>
</dbReference>
<dbReference type="AlphaFoldDB" id="A0A1Z4C488"/>
<dbReference type="PANTHER" id="PTHR42927:SF1">
    <property type="entry name" value="HELICASE SUPERFAMILY 1 AND 2 DOMAIN-CONTAINING PROTEIN"/>
    <property type="match status" value="1"/>
</dbReference>
<feature type="region of interest" description="Disordered" evidence="1">
    <location>
        <begin position="851"/>
        <end position="872"/>
    </location>
</feature>
<dbReference type="KEGG" id="mpsy:CEK71_20885"/>
<dbReference type="PROSITE" id="PS51192">
    <property type="entry name" value="HELICASE_ATP_BIND_1"/>
    <property type="match status" value="1"/>
</dbReference>
<dbReference type="Pfam" id="PF18766">
    <property type="entry name" value="SWI2_SNF2"/>
    <property type="match status" value="1"/>
</dbReference>
<dbReference type="OrthoDB" id="9758243at2"/>
<dbReference type="EMBL" id="CP022129">
    <property type="protein sequence ID" value="ASF48320.1"/>
    <property type="molecule type" value="Genomic_DNA"/>
</dbReference>
<feature type="domain" description="Helicase ATP-binding" evidence="2">
    <location>
        <begin position="278"/>
        <end position="482"/>
    </location>
</feature>
<dbReference type="InterPro" id="IPR014001">
    <property type="entry name" value="Helicase_ATP-bd"/>
</dbReference>
<proteinExistence type="predicted"/>
<keyword evidence="3" id="KW-0540">Nuclease</keyword>
<gene>
    <name evidence="3" type="ORF">CEK71_20885</name>
</gene>
<protein>
    <submittedName>
        <fullName evidence="3">Restriction endonuclease subunit R</fullName>
    </submittedName>
</protein>
<dbReference type="SMART" id="SM00487">
    <property type="entry name" value="DEXDc"/>
    <property type="match status" value="1"/>
</dbReference>